<dbReference type="InterPro" id="IPR027417">
    <property type="entry name" value="P-loop_NTPase"/>
</dbReference>
<dbReference type="Proteomes" id="UP001473302">
    <property type="component" value="Unassembled WGS sequence"/>
</dbReference>
<keyword evidence="2" id="KW-1185">Reference proteome</keyword>
<evidence type="ECO:0008006" key="3">
    <source>
        <dbReference type="Google" id="ProtNLM"/>
    </source>
</evidence>
<dbReference type="Gene3D" id="3.40.50.300">
    <property type="entry name" value="P-loop containing nucleotide triphosphate hydrolases"/>
    <property type="match status" value="1"/>
</dbReference>
<dbReference type="SUPFAM" id="SSF52540">
    <property type="entry name" value="P-loop containing nucleoside triphosphate hydrolases"/>
    <property type="match status" value="1"/>
</dbReference>
<sequence>MAPLEVIGAGYGRTGTDSLRIALNTLGYNTHHSRCFFTDPSLDTDDFYNAYHHRDEADWDKIYENYSAAVDWPTCTFYKDLMVKYPNAKVLLTTRTPESWYKSAMNTLVSPTLFEKSSPKFKKMVDSVCLDGLFGDPVRLADKEKVKALFADHINEVKAYVPADRLLVLELGEGWERLCKFLGKEVPDIPYPSSNSTEEFNSIKHTKDLVALLN</sequence>
<dbReference type="Pfam" id="PF17784">
    <property type="entry name" value="Sulfotransfer_4"/>
    <property type="match status" value="1"/>
</dbReference>
<dbReference type="InterPro" id="IPR040632">
    <property type="entry name" value="Sulfotransfer_4"/>
</dbReference>
<organism evidence="1 2">
    <name type="scientific">Mucor flavus</name>
    <dbReference type="NCBI Taxonomy" id="439312"/>
    <lineage>
        <taxon>Eukaryota</taxon>
        <taxon>Fungi</taxon>
        <taxon>Fungi incertae sedis</taxon>
        <taxon>Mucoromycota</taxon>
        <taxon>Mucoromycotina</taxon>
        <taxon>Mucoromycetes</taxon>
        <taxon>Mucorales</taxon>
        <taxon>Mucorineae</taxon>
        <taxon>Mucoraceae</taxon>
        <taxon>Mucor</taxon>
    </lineage>
</organism>
<comment type="caution">
    <text evidence="1">The sequence shown here is derived from an EMBL/GenBank/DDBJ whole genome shotgun (WGS) entry which is preliminary data.</text>
</comment>
<dbReference type="PANTHER" id="PTHR36978">
    <property type="entry name" value="P-LOOP CONTAINING NUCLEOTIDE TRIPHOSPHATE HYDROLASE"/>
    <property type="match status" value="1"/>
</dbReference>
<evidence type="ECO:0000313" key="2">
    <source>
        <dbReference type="Proteomes" id="UP001473302"/>
    </source>
</evidence>
<gene>
    <name evidence="1" type="ORF">MFLAVUS_006541</name>
</gene>
<name>A0ABP9Z1U0_9FUNG</name>
<accession>A0ABP9Z1U0</accession>
<dbReference type="EMBL" id="BAABUK010000015">
    <property type="protein sequence ID" value="GAA5813074.1"/>
    <property type="molecule type" value="Genomic_DNA"/>
</dbReference>
<evidence type="ECO:0000313" key="1">
    <source>
        <dbReference type="EMBL" id="GAA5813074.1"/>
    </source>
</evidence>
<proteinExistence type="predicted"/>
<protein>
    <recommendedName>
        <fullName evidence="3">P-loop containing nucleoside triphosphate hydrolase protein</fullName>
    </recommendedName>
</protein>
<reference evidence="1 2" key="1">
    <citation type="submission" date="2024-04" db="EMBL/GenBank/DDBJ databases">
        <title>genome sequences of Mucor flavus KT1a and Helicostylum pulchrum KT1b strains isolated from the surface of a dry-aged beef.</title>
        <authorList>
            <person name="Toyotome T."/>
            <person name="Hosono M."/>
            <person name="Torimaru M."/>
            <person name="Fukuda K."/>
            <person name="Mikami N."/>
        </authorList>
    </citation>
    <scope>NUCLEOTIDE SEQUENCE [LARGE SCALE GENOMIC DNA]</scope>
    <source>
        <strain evidence="1 2">KT1a</strain>
    </source>
</reference>
<dbReference type="PANTHER" id="PTHR36978:SF4">
    <property type="entry name" value="P-LOOP CONTAINING NUCLEOSIDE TRIPHOSPHATE HYDROLASE PROTEIN"/>
    <property type="match status" value="1"/>
</dbReference>